<dbReference type="InterPro" id="IPR058581">
    <property type="entry name" value="TM_HPP"/>
</dbReference>
<reference evidence="3" key="1">
    <citation type="journal article" date="2020" name="Phytopathology">
        <title>Genome sequence of the chestnut blight fungus Cryphonectria parasitica EP155: A fundamental resource for an archetypical invasive plant pathogen.</title>
        <authorList>
            <person name="Crouch J.A."/>
            <person name="Dawe A."/>
            <person name="Aerts A."/>
            <person name="Barry K."/>
            <person name="Churchill A.C.L."/>
            <person name="Grimwood J."/>
            <person name="Hillman B."/>
            <person name="Milgroom M.G."/>
            <person name="Pangilinan J."/>
            <person name="Smith M."/>
            <person name="Salamov A."/>
            <person name="Schmutz J."/>
            <person name="Yadav J."/>
            <person name="Grigoriev I.V."/>
            <person name="Nuss D."/>
        </authorList>
    </citation>
    <scope>NUCLEOTIDE SEQUENCE</scope>
    <source>
        <strain evidence="3">EP155</strain>
    </source>
</reference>
<evidence type="ECO:0000313" key="3">
    <source>
        <dbReference type="EMBL" id="KAF3764168.1"/>
    </source>
</evidence>
<feature type="transmembrane region" description="Helical" evidence="1">
    <location>
        <begin position="191"/>
        <end position="213"/>
    </location>
</feature>
<feature type="non-terminal residue" evidence="3">
    <location>
        <position position="228"/>
    </location>
</feature>
<name>A0A9P4Y0A2_CRYP1</name>
<organism evidence="3 4">
    <name type="scientific">Cryphonectria parasitica (strain ATCC 38755 / EP155)</name>
    <dbReference type="NCBI Taxonomy" id="660469"/>
    <lineage>
        <taxon>Eukaryota</taxon>
        <taxon>Fungi</taxon>
        <taxon>Dikarya</taxon>
        <taxon>Ascomycota</taxon>
        <taxon>Pezizomycotina</taxon>
        <taxon>Sordariomycetes</taxon>
        <taxon>Sordariomycetidae</taxon>
        <taxon>Diaporthales</taxon>
        <taxon>Cryphonectriaceae</taxon>
        <taxon>Cryphonectria-Endothia species complex</taxon>
        <taxon>Cryphonectria</taxon>
    </lineage>
</organism>
<keyword evidence="1" id="KW-1133">Transmembrane helix</keyword>
<dbReference type="Proteomes" id="UP000803844">
    <property type="component" value="Unassembled WGS sequence"/>
</dbReference>
<feature type="transmembrane region" description="Helical" evidence="1">
    <location>
        <begin position="55"/>
        <end position="80"/>
    </location>
</feature>
<evidence type="ECO:0000259" key="2">
    <source>
        <dbReference type="Pfam" id="PF04982"/>
    </source>
</evidence>
<comment type="caution">
    <text evidence="3">The sequence shown here is derived from an EMBL/GenBank/DDBJ whole genome shotgun (WGS) entry which is preliminary data.</text>
</comment>
<dbReference type="InterPro" id="IPR007065">
    <property type="entry name" value="HPP"/>
</dbReference>
<keyword evidence="4" id="KW-1185">Reference proteome</keyword>
<gene>
    <name evidence="3" type="ORF">M406DRAFT_277656</name>
</gene>
<accession>A0A9P4Y0A2</accession>
<keyword evidence="1" id="KW-0812">Transmembrane</keyword>
<dbReference type="AlphaFoldDB" id="A0A9P4Y0A2"/>
<keyword evidence="1" id="KW-0472">Membrane</keyword>
<feature type="domain" description="HPP transmembrane region" evidence="2">
    <location>
        <begin position="59"/>
        <end position="219"/>
    </location>
</feature>
<dbReference type="GeneID" id="63835454"/>
<proteinExistence type="predicted"/>
<dbReference type="PANTHER" id="PTHR33741:SF5">
    <property type="entry name" value="TRANSMEMBRANE PROTEIN DDB_G0269096-RELATED"/>
    <property type="match status" value="1"/>
</dbReference>
<feature type="transmembrane region" description="Helical" evidence="1">
    <location>
        <begin position="151"/>
        <end position="171"/>
    </location>
</feature>
<evidence type="ECO:0000313" key="4">
    <source>
        <dbReference type="Proteomes" id="UP000803844"/>
    </source>
</evidence>
<evidence type="ECO:0000256" key="1">
    <source>
        <dbReference type="SAM" id="Phobius"/>
    </source>
</evidence>
<dbReference type="Pfam" id="PF04982">
    <property type="entry name" value="TM_HPP"/>
    <property type="match status" value="1"/>
</dbReference>
<dbReference type="OrthoDB" id="2016548at2759"/>
<dbReference type="PANTHER" id="PTHR33741">
    <property type="entry name" value="TRANSMEMBRANE PROTEIN DDB_G0269096-RELATED"/>
    <property type="match status" value="1"/>
</dbReference>
<protein>
    <recommendedName>
        <fullName evidence="2">HPP transmembrane region domain-containing protein</fullName>
    </recommendedName>
</protein>
<dbReference type="RefSeq" id="XP_040775129.1">
    <property type="nucleotide sequence ID" value="XM_040918325.1"/>
</dbReference>
<sequence length="228" mass="24479">MSSKPGEGGGVVVVPSGWNIDIDRYINPFIRSPRKQNLPPAIARFLGYRDHPPRLFGNVLIIAYAFIGTLSSLSLIYAVSNQIQALGIGTDSPLILGSFGAAAVLEFYAIDSPFSQPRNVLVGQLGSSLIAVSINKGFAQLPLRQYTQLRWLAGSLSCACATVFMGITGTIHPPAGATALLATTDDNIIHLGWALIPRVLLGCCLMLVVALIINNIQRAFPAYWWTAE</sequence>
<dbReference type="EMBL" id="MU032348">
    <property type="protein sequence ID" value="KAF3764168.1"/>
    <property type="molecule type" value="Genomic_DNA"/>
</dbReference>